<reference evidence="1" key="1">
    <citation type="submission" date="2018-06" db="EMBL/GenBank/DDBJ databases">
        <authorList>
            <person name="Zhirakovskaya E."/>
        </authorList>
    </citation>
    <scope>NUCLEOTIDE SEQUENCE</scope>
</reference>
<dbReference type="AlphaFoldDB" id="A0A3B0XWB9"/>
<sequence length="22" mass="2699">MYDQFYGFTERPFSLLPDPDFL</sequence>
<accession>A0A3B0XWB9</accession>
<proteinExistence type="predicted"/>
<protein>
    <submittedName>
        <fullName evidence="1">Uncharacterized protein</fullName>
    </submittedName>
</protein>
<gene>
    <name evidence="1" type="ORF">MNBD_GAMMA15-1580</name>
</gene>
<organism evidence="1">
    <name type="scientific">hydrothermal vent metagenome</name>
    <dbReference type="NCBI Taxonomy" id="652676"/>
    <lineage>
        <taxon>unclassified sequences</taxon>
        <taxon>metagenomes</taxon>
        <taxon>ecological metagenomes</taxon>
    </lineage>
</organism>
<feature type="non-terminal residue" evidence="1">
    <location>
        <position position="22"/>
    </location>
</feature>
<evidence type="ECO:0000313" key="1">
    <source>
        <dbReference type="EMBL" id="VAW72648.1"/>
    </source>
</evidence>
<name>A0A3B0XWB9_9ZZZZ</name>
<dbReference type="EMBL" id="UOFN01000002">
    <property type="protein sequence ID" value="VAW72648.1"/>
    <property type="molecule type" value="Genomic_DNA"/>
</dbReference>